<reference evidence="1 2" key="1">
    <citation type="journal article" date="2013" name="Genome Biol.">
        <title>The genome sequence of the most widely cultivated cacao type and its use to identify candidate genes regulating pod color.</title>
        <authorList>
            <person name="Motamayor J.C."/>
            <person name="Mockaitis K."/>
            <person name="Schmutz J."/>
            <person name="Haiminen N."/>
            <person name="Iii D.L."/>
            <person name="Cornejo O."/>
            <person name="Findley S.D."/>
            <person name="Zheng P."/>
            <person name="Utro F."/>
            <person name="Royaert S."/>
            <person name="Saski C."/>
            <person name="Jenkins J."/>
            <person name="Podicheti R."/>
            <person name="Zhao M."/>
            <person name="Scheffler B.E."/>
            <person name="Stack J.C."/>
            <person name="Feltus F.A."/>
            <person name="Mustiga G.M."/>
            <person name="Amores F."/>
            <person name="Phillips W."/>
            <person name="Marelli J.P."/>
            <person name="May G.D."/>
            <person name="Shapiro H."/>
            <person name="Ma J."/>
            <person name="Bustamante C.D."/>
            <person name="Schnell R.J."/>
            <person name="Main D."/>
            <person name="Gilbert D."/>
            <person name="Parida L."/>
            <person name="Kuhn D.N."/>
        </authorList>
    </citation>
    <scope>NUCLEOTIDE SEQUENCE [LARGE SCALE GENOMIC DNA]</scope>
    <source>
        <strain evidence="2">cv. Matina 1-6</strain>
    </source>
</reference>
<dbReference type="AlphaFoldDB" id="A0A061FWI6"/>
<proteinExistence type="predicted"/>
<protein>
    <submittedName>
        <fullName evidence="1">Uncharacterized protein</fullName>
    </submittedName>
</protein>
<dbReference type="HOGENOM" id="CLU_2487911_0_0_1"/>
<name>A0A061FWI6_THECC</name>
<dbReference type="Gramene" id="EOY21438">
    <property type="protein sequence ID" value="EOY21438"/>
    <property type="gene ID" value="TCM_012988"/>
</dbReference>
<dbReference type="InParanoid" id="A0A061FWI6"/>
<evidence type="ECO:0000313" key="2">
    <source>
        <dbReference type="Proteomes" id="UP000026915"/>
    </source>
</evidence>
<organism evidence="1 2">
    <name type="scientific">Theobroma cacao</name>
    <name type="common">Cacao</name>
    <name type="synonym">Cocoa</name>
    <dbReference type="NCBI Taxonomy" id="3641"/>
    <lineage>
        <taxon>Eukaryota</taxon>
        <taxon>Viridiplantae</taxon>
        <taxon>Streptophyta</taxon>
        <taxon>Embryophyta</taxon>
        <taxon>Tracheophyta</taxon>
        <taxon>Spermatophyta</taxon>
        <taxon>Magnoliopsida</taxon>
        <taxon>eudicotyledons</taxon>
        <taxon>Gunneridae</taxon>
        <taxon>Pentapetalae</taxon>
        <taxon>rosids</taxon>
        <taxon>malvids</taxon>
        <taxon>Malvales</taxon>
        <taxon>Malvaceae</taxon>
        <taxon>Byttnerioideae</taxon>
        <taxon>Theobroma</taxon>
    </lineage>
</organism>
<keyword evidence="2" id="KW-1185">Reference proteome</keyword>
<dbReference type="Proteomes" id="UP000026915">
    <property type="component" value="Chromosome 3"/>
</dbReference>
<accession>A0A061FWI6</accession>
<gene>
    <name evidence="1" type="ORF">TCM_012988</name>
</gene>
<evidence type="ECO:0000313" key="1">
    <source>
        <dbReference type="EMBL" id="EOY21438.1"/>
    </source>
</evidence>
<sequence length="87" mass="10010">MAPKRERSSASGFSYRSKFVSMDVVTRDNNSLVNKVPIQEKGFDKALICYLGIQARKQVSFHSQAINDFYETLNIEDDGYGQYLREH</sequence>
<dbReference type="EMBL" id="CM001881">
    <property type="protein sequence ID" value="EOY21438.1"/>
    <property type="molecule type" value="Genomic_DNA"/>
</dbReference>